<dbReference type="Proteomes" id="UP000010408">
    <property type="component" value="Unassembled WGS sequence"/>
</dbReference>
<proteinExistence type="predicted"/>
<protein>
    <submittedName>
        <fullName evidence="1">Uncharacterized protein</fullName>
    </submittedName>
</protein>
<dbReference type="EMBL" id="AMEQ01000037">
    <property type="protein sequence ID" value="EKY00648.1"/>
    <property type="molecule type" value="Genomic_DNA"/>
</dbReference>
<dbReference type="AlphaFoldDB" id="L1NB97"/>
<accession>L1NB97</accession>
<reference evidence="1 2" key="1">
    <citation type="submission" date="2012-05" db="EMBL/GenBank/DDBJ databases">
        <authorList>
            <person name="Weinstock G."/>
            <person name="Sodergren E."/>
            <person name="Lobos E.A."/>
            <person name="Fulton L."/>
            <person name="Fulton R."/>
            <person name="Courtney L."/>
            <person name="Fronick C."/>
            <person name="O'Laughlin M."/>
            <person name="Godfrey J."/>
            <person name="Wilson R.M."/>
            <person name="Miner T."/>
            <person name="Farmer C."/>
            <person name="Delehaunty K."/>
            <person name="Cordes M."/>
            <person name="Minx P."/>
            <person name="Tomlinson C."/>
            <person name="Chen J."/>
            <person name="Wollam A."/>
            <person name="Pepin K.H."/>
            <person name="Bhonagiri V."/>
            <person name="Zhang X."/>
            <person name="Suruliraj S."/>
            <person name="Warren W."/>
            <person name="Mitreva M."/>
            <person name="Mardis E.R."/>
            <person name="Wilson R.K."/>
        </authorList>
    </citation>
    <scope>NUCLEOTIDE SEQUENCE [LARGE SCALE GENOMIC DNA]</scope>
    <source>
        <strain evidence="1 2">F0037</strain>
    </source>
</reference>
<evidence type="ECO:0000313" key="2">
    <source>
        <dbReference type="Proteomes" id="UP000010408"/>
    </source>
</evidence>
<dbReference type="HOGENOM" id="CLU_3102090_0_0_10"/>
<organism evidence="1 2">
    <name type="scientific">Porphyromonas catoniae F0037</name>
    <dbReference type="NCBI Taxonomy" id="1127696"/>
    <lineage>
        <taxon>Bacteria</taxon>
        <taxon>Pseudomonadati</taxon>
        <taxon>Bacteroidota</taxon>
        <taxon>Bacteroidia</taxon>
        <taxon>Bacteroidales</taxon>
        <taxon>Porphyromonadaceae</taxon>
        <taxon>Porphyromonas</taxon>
    </lineage>
</organism>
<sequence length="51" mass="5757">MQAFRQKPTSGFHCSSRDCWGEDLHEVKESSLRDLSERVSKGGHSLSLFCS</sequence>
<evidence type="ECO:0000313" key="1">
    <source>
        <dbReference type="EMBL" id="EKY00648.1"/>
    </source>
</evidence>
<comment type="caution">
    <text evidence="1">The sequence shown here is derived from an EMBL/GenBank/DDBJ whole genome shotgun (WGS) entry which is preliminary data.</text>
</comment>
<gene>
    <name evidence="1" type="ORF">HMPREF9134_01385</name>
</gene>
<name>L1NB97_9PORP</name>